<reference evidence="2" key="1">
    <citation type="submission" date="2016-10" db="EMBL/GenBank/DDBJ databases">
        <authorList>
            <person name="Varghese N."/>
            <person name="Submissions S."/>
        </authorList>
    </citation>
    <scope>NUCLEOTIDE SEQUENCE [LARGE SCALE GENOMIC DNA]</scope>
    <source>
        <strain evidence="2">ATCC 25963</strain>
    </source>
</reference>
<evidence type="ECO:0008006" key="3">
    <source>
        <dbReference type="Google" id="ProtNLM"/>
    </source>
</evidence>
<organism evidence="1 2">
    <name type="scientific">Nannocystis exedens</name>
    <dbReference type="NCBI Taxonomy" id="54"/>
    <lineage>
        <taxon>Bacteria</taxon>
        <taxon>Pseudomonadati</taxon>
        <taxon>Myxococcota</taxon>
        <taxon>Polyangia</taxon>
        <taxon>Nannocystales</taxon>
        <taxon>Nannocystaceae</taxon>
        <taxon>Nannocystis</taxon>
    </lineage>
</organism>
<dbReference type="Gene3D" id="3.40.50.300">
    <property type="entry name" value="P-loop containing nucleotide triphosphate hydrolases"/>
    <property type="match status" value="1"/>
</dbReference>
<dbReference type="EMBL" id="FOMX01000029">
    <property type="protein sequence ID" value="SFF10896.1"/>
    <property type="molecule type" value="Genomic_DNA"/>
</dbReference>
<evidence type="ECO:0000313" key="1">
    <source>
        <dbReference type="EMBL" id="SFF10896.1"/>
    </source>
</evidence>
<accession>A0A1I2G2A3</accession>
<dbReference type="InterPro" id="IPR027417">
    <property type="entry name" value="P-loop_NTPase"/>
</dbReference>
<dbReference type="SUPFAM" id="SSF52540">
    <property type="entry name" value="P-loop containing nucleoside triphosphate hydrolases"/>
    <property type="match status" value="1"/>
</dbReference>
<gene>
    <name evidence="1" type="ORF">SAMN02745121_06977</name>
</gene>
<dbReference type="InterPro" id="IPR011990">
    <property type="entry name" value="TPR-like_helical_dom_sf"/>
</dbReference>
<dbReference type="SUPFAM" id="SSF48452">
    <property type="entry name" value="TPR-like"/>
    <property type="match status" value="1"/>
</dbReference>
<name>A0A1I2G2A3_9BACT</name>
<dbReference type="AlphaFoldDB" id="A0A1I2G2A3"/>
<proteinExistence type="predicted"/>
<dbReference type="Proteomes" id="UP000199400">
    <property type="component" value="Unassembled WGS sequence"/>
</dbReference>
<keyword evidence="2" id="KW-1185">Reference proteome</keyword>
<evidence type="ECO:0000313" key="2">
    <source>
        <dbReference type="Proteomes" id="UP000199400"/>
    </source>
</evidence>
<sequence>MRPPRRVVRPPRRVVVHAAEPARAAVVDAVWRAGFVPWDMSSGTESPEAALVVRVGGDPGPADLRLPDGPLAELGPAAYAELRLLALPPEASFDDADLDDKPVKDVGSFELPYTTPAPPAPHLVHPYFKSNAFTGRAADLAELDAWLARGQPARVVVAPGGVGKSAVAWAWLERRLADGPRWAGCLWFSFYEHGAVFDDLIRRLAAYTAGESPTETFHGDRKALAREVLAAVRARPFLIVVDGLERALVAHHRIGATRLDGDVADEEFDPHSFKDPRDGLFLRALAQAGPSRLLATSRVFPTDLRDGEGLAPGFELRALDGLDPAELPALLRALGLDPDAPWVERATRAMATLDHHALLWRLLAGCMQEDPALLDDILDDDPEPAELRKNILEAAFDVLPARAEDLLSRLAPLQFAAEHDDLLGFVSPPLGLRRPPPPPRARLREVEDKLAAETDLETRRELLDRRDKLRARCHEWDIYRALADAYARQPGTRAHFAGIHADLCLLETRGFLAWDRSSNRYDLHPLVRAHALERLDRDDDRAAECAAIRRHFVRTPREGDDITCIADLRRSIELYRAHVGVGELDEASEVFESRLQEWLRERLSAYPVMVELLTPLFPDGLREPPALDDPTARSRRISDLSHALAQVGREPEAAALREVAVRLNLERRRPVSLQISLGDRSKSLAAANRTHAAMRTCALVHRLMLAHGKQQVGPFQLRAVLATDLGRWDEAEADMAALGKEHDTIELDLCRAAIAFGRGQDPAPFLKEASVYLTIGWHASIATRWNLLHGRIKAADGRFAGALRHMTEAVQLARRMGSDGSRAHAWRAVCLANLDRHAEARRALALARAAATRHDNRRVAGVLAAAHLALGERDLAASLALAGHREAWADGPPFAWADDLRVCTDVLAALGLAPPELPRFDPASAPPLPFEAEIEAFIAELAAQRKPVGTPLVQLDPMLCEPAAKPGQGPPPEPGPPAFAVHARVKVVTDAPWQADVNGLEGVVFWREPMQDHVAVAETQRWKYIVYLPARHRYRTVIERHLAALDGGVEPSFFFGERAEISYDVVVSDDSTIVEGCVRLPGETWRTFHAAKKDDLTEARLETFEWENGIRGLALDMPGGAPMNKAALERALASSLGVETIVEAPGPDSMMMRP</sequence>
<protein>
    <recommendedName>
        <fullName evidence="3">MalT-like TPR region domain-containing protein</fullName>
    </recommendedName>
</protein>
<dbReference type="RefSeq" id="WP_170136343.1">
    <property type="nucleotide sequence ID" value="NZ_FOMX01000029.1"/>
</dbReference>
<dbReference type="STRING" id="54.SAMN02745121_06977"/>